<feature type="compositionally biased region" description="Low complexity" evidence="9">
    <location>
        <begin position="629"/>
        <end position="644"/>
    </location>
</feature>
<dbReference type="SUPFAM" id="SSF48452">
    <property type="entry name" value="TPR-like"/>
    <property type="match status" value="1"/>
</dbReference>
<dbReference type="InterPro" id="IPR001179">
    <property type="entry name" value="PPIase_FKBP_dom"/>
</dbReference>
<dbReference type="GO" id="GO:0003755">
    <property type="term" value="F:peptidyl-prolyl cis-trans isomerase activity"/>
    <property type="evidence" value="ECO:0007669"/>
    <property type="project" value="UniProtKB-KW"/>
</dbReference>
<dbReference type="AlphaFoldDB" id="A0A7S0HTS0"/>
<dbReference type="EC" id="5.2.1.8" evidence="2 7"/>
<reference evidence="11" key="1">
    <citation type="submission" date="2021-01" db="EMBL/GenBank/DDBJ databases">
        <authorList>
            <person name="Corre E."/>
            <person name="Pelletier E."/>
            <person name="Niang G."/>
            <person name="Scheremetjew M."/>
            <person name="Finn R."/>
            <person name="Kale V."/>
            <person name="Holt S."/>
            <person name="Cochrane G."/>
            <person name="Meng A."/>
            <person name="Brown T."/>
            <person name="Cohen L."/>
        </authorList>
    </citation>
    <scope>NUCLEOTIDE SEQUENCE</scope>
    <source>
        <strain evidence="11">CCMP325</strain>
    </source>
</reference>
<dbReference type="Pfam" id="PF13181">
    <property type="entry name" value="TPR_8"/>
    <property type="match status" value="2"/>
</dbReference>
<evidence type="ECO:0000256" key="5">
    <source>
        <dbReference type="ARBA" id="ARBA00023110"/>
    </source>
</evidence>
<evidence type="ECO:0000256" key="7">
    <source>
        <dbReference type="PROSITE-ProRule" id="PRU00277"/>
    </source>
</evidence>
<feature type="compositionally biased region" description="Basic and acidic residues" evidence="9">
    <location>
        <begin position="647"/>
        <end position="658"/>
    </location>
</feature>
<keyword evidence="6 7" id="KW-0413">Isomerase</keyword>
<dbReference type="PROSITE" id="PS50005">
    <property type="entry name" value="TPR"/>
    <property type="match status" value="1"/>
</dbReference>
<comment type="catalytic activity">
    <reaction evidence="1 7">
        <text>[protein]-peptidylproline (omega=180) = [protein]-peptidylproline (omega=0)</text>
        <dbReference type="Rhea" id="RHEA:16237"/>
        <dbReference type="Rhea" id="RHEA-COMP:10747"/>
        <dbReference type="Rhea" id="RHEA-COMP:10748"/>
        <dbReference type="ChEBI" id="CHEBI:83833"/>
        <dbReference type="ChEBI" id="CHEBI:83834"/>
        <dbReference type="EC" id="5.2.1.8"/>
    </reaction>
</comment>
<sequence length="702" mass="77640">MPPAKGVDKVVIKAAPSQAPQVAVGDEVTVHYVGRVLGGHVFDSSRAREKEFNFVLGAGGVIKGWEEALPMMKVGETAKVVVDPELGYGKKGMPPKIPPDATLEFEIEVLSSCKPIEKEVIEESDSNVVAKEEDYVRINLVVKDLDGNVRDDYFQSNMLELYMGHHNAKMEADGTWRAGALLKKLVEQMVLNEKASFKVHEPIMDRHGNKPFWGDGAVELEIKLLVIGRDEDVTGDGGVTKHKLSEGQGYEKATDGANLTFHYRITKKMIAGGGVREKTTAQGPSPERDVNSQKKSDRLNYDKWDQLVISDDGEIIENIPPRAQRALDDAEAAKKSREGASSVYFSTWGSDKPASIIVGFGETCEGLEDALMTMKQGEHSVFTIREDYGFAAHDGQPPCEGLPSDCPLVFEVQLISIGKGLEHWNLSSEDKKREGLRKRLRGNEFYKREQYRRALKLYDPLVSKTGYFMKMPQRPSQAAKAQREAAEIAGHKIHNVANAVAHAQNAPDTEEEKQLKLELQLPSLLNIAACKFKLGDMRRAIESCDRALDLDARCEKAFYRRAQAHSSKADFDLARKDLQQLLQISPDNSEAKRELAKLQKLEEQAKRKEKKTFGGIFNKTLSEDQEAEASQPPAGSDAASSSSQRVVEPRLVEQKDFDVSPDPTRAQVKSIKKFAIPLPDVAPKVRIAGIYGGDGDDGDDDA</sequence>
<evidence type="ECO:0000256" key="4">
    <source>
        <dbReference type="ARBA" id="ARBA00022803"/>
    </source>
</evidence>
<keyword evidence="5 7" id="KW-0697">Rotamase</keyword>
<evidence type="ECO:0000256" key="6">
    <source>
        <dbReference type="ARBA" id="ARBA00023235"/>
    </source>
</evidence>
<feature type="compositionally biased region" description="Basic and acidic residues" evidence="9">
    <location>
        <begin position="286"/>
        <end position="296"/>
    </location>
</feature>
<name>A0A7S0HTS0_9CRYP</name>
<dbReference type="SUPFAM" id="SSF54534">
    <property type="entry name" value="FKBP-like"/>
    <property type="match status" value="2"/>
</dbReference>
<feature type="domain" description="PPIase FKBP-type" evidence="10">
    <location>
        <begin position="25"/>
        <end position="113"/>
    </location>
</feature>
<evidence type="ECO:0000256" key="3">
    <source>
        <dbReference type="ARBA" id="ARBA00022737"/>
    </source>
</evidence>
<dbReference type="InterPro" id="IPR019734">
    <property type="entry name" value="TPR_rpt"/>
</dbReference>
<feature type="region of interest" description="Disordered" evidence="9">
    <location>
        <begin position="617"/>
        <end position="666"/>
    </location>
</feature>
<dbReference type="Gene3D" id="3.10.50.40">
    <property type="match status" value="2"/>
</dbReference>
<dbReference type="InterPro" id="IPR011990">
    <property type="entry name" value="TPR-like_helical_dom_sf"/>
</dbReference>
<dbReference type="FunFam" id="3.10.50.40:FF:000006">
    <property type="entry name" value="Peptidyl-prolyl cis-trans isomerase"/>
    <property type="match status" value="1"/>
</dbReference>
<evidence type="ECO:0000313" key="11">
    <source>
        <dbReference type="EMBL" id="CAD8496982.1"/>
    </source>
</evidence>
<dbReference type="PROSITE" id="PS50059">
    <property type="entry name" value="FKBP_PPIASE"/>
    <property type="match status" value="2"/>
</dbReference>
<dbReference type="PANTHER" id="PTHR46512:SF9">
    <property type="entry name" value="PEPTIDYLPROLYL ISOMERASE"/>
    <property type="match status" value="1"/>
</dbReference>
<dbReference type="InterPro" id="IPR046357">
    <property type="entry name" value="PPIase_dom_sf"/>
</dbReference>
<feature type="region of interest" description="Disordered" evidence="9">
    <location>
        <begin position="274"/>
        <end position="296"/>
    </location>
</feature>
<organism evidence="11">
    <name type="scientific">Hanusia phi</name>
    <dbReference type="NCBI Taxonomy" id="3032"/>
    <lineage>
        <taxon>Eukaryota</taxon>
        <taxon>Cryptophyceae</taxon>
        <taxon>Pyrenomonadales</taxon>
        <taxon>Geminigeraceae</taxon>
        <taxon>Hanusia</taxon>
    </lineage>
</organism>
<keyword evidence="3" id="KW-0677">Repeat</keyword>
<gene>
    <name evidence="11" type="ORF">HPHI1048_LOCUS17438</name>
</gene>
<feature type="repeat" description="TPR" evidence="8">
    <location>
        <begin position="555"/>
        <end position="588"/>
    </location>
</feature>
<dbReference type="PANTHER" id="PTHR46512">
    <property type="entry name" value="PEPTIDYLPROLYL ISOMERASE"/>
    <property type="match status" value="1"/>
</dbReference>
<keyword evidence="4 8" id="KW-0802">TPR repeat</keyword>
<accession>A0A7S0HTS0</accession>
<evidence type="ECO:0000256" key="9">
    <source>
        <dbReference type="SAM" id="MobiDB-lite"/>
    </source>
</evidence>
<dbReference type="Gene3D" id="1.25.40.10">
    <property type="entry name" value="Tetratricopeptide repeat domain"/>
    <property type="match status" value="1"/>
</dbReference>
<evidence type="ECO:0000256" key="8">
    <source>
        <dbReference type="PROSITE-ProRule" id="PRU00339"/>
    </source>
</evidence>
<protein>
    <recommendedName>
        <fullName evidence="2 7">peptidylprolyl isomerase</fullName>
        <ecNumber evidence="2 7">5.2.1.8</ecNumber>
    </recommendedName>
</protein>
<evidence type="ECO:0000256" key="1">
    <source>
        <dbReference type="ARBA" id="ARBA00000971"/>
    </source>
</evidence>
<dbReference type="InterPro" id="IPR050754">
    <property type="entry name" value="FKBP4/5/8-like"/>
</dbReference>
<proteinExistence type="predicted"/>
<dbReference type="Pfam" id="PF00254">
    <property type="entry name" value="FKBP_C"/>
    <property type="match status" value="2"/>
</dbReference>
<dbReference type="EMBL" id="HBEO01025943">
    <property type="protein sequence ID" value="CAD8496982.1"/>
    <property type="molecule type" value="Transcribed_RNA"/>
</dbReference>
<feature type="domain" description="PPIase FKBP-type" evidence="10">
    <location>
        <begin position="304"/>
        <end position="418"/>
    </location>
</feature>
<evidence type="ECO:0000256" key="2">
    <source>
        <dbReference type="ARBA" id="ARBA00013194"/>
    </source>
</evidence>
<dbReference type="SMART" id="SM00028">
    <property type="entry name" value="TPR"/>
    <property type="match status" value="2"/>
</dbReference>
<evidence type="ECO:0000259" key="10">
    <source>
        <dbReference type="PROSITE" id="PS50059"/>
    </source>
</evidence>